<organism evidence="4 5">
    <name type="scientific">Streptomyces solincola</name>
    <dbReference type="NCBI Taxonomy" id="2100817"/>
    <lineage>
        <taxon>Bacteria</taxon>
        <taxon>Bacillati</taxon>
        <taxon>Actinomycetota</taxon>
        <taxon>Actinomycetes</taxon>
        <taxon>Kitasatosporales</taxon>
        <taxon>Streptomycetaceae</taxon>
        <taxon>Streptomyces</taxon>
    </lineage>
</organism>
<name>A0A2S9PQH0_9ACTN</name>
<evidence type="ECO:0000256" key="2">
    <source>
        <dbReference type="RuleBase" id="RU000363"/>
    </source>
</evidence>
<keyword evidence="5" id="KW-1185">Reference proteome</keyword>
<sequence>MSPASWTAHDMPRLDGATAVVTGANSGIGAVTALLLARAGARTVLACRDERKGGAALERIRAAAPGADVELVRLDLADLASVREAAPRLAEAAGGALELLVNNAGVMALPLRRTADGFEMQFGTNHLGHFALTGLLGEALAAGSGRVVTVSSLAHRMGRIDLADLNAEHGRYDKWRAYGQAKLANLLFTAELDRRAKEAGVPVTAVAAHPGLSATELGQAGPRMEGREWRARLERATRLYTQPAARGALPTLRAATDPRVRGGEFFGPSGPLETRGRGAAPARRSAAAEDPGTAAALWDASVRLTGVDPMAGLTGRPA</sequence>
<reference evidence="4 5" key="1">
    <citation type="submission" date="2018-03" db="EMBL/GenBank/DDBJ databases">
        <title>Novel Streptomyces sp. from soil.</title>
        <authorList>
            <person name="Tan G.Y.A."/>
            <person name="Lee Z.Y."/>
        </authorList>
    </citation>
    <scope>NUCLEOTIDE SEQUENCE [LARGE SCALE GENOMIC DNA]</scope>
    <source>
        <strain evidence="4 5">ST5x</strain>
    </source>
</reference>
<evidence type="ECO:0000256" key="3">
    <source>
        <dbReference type="SAM" id="MobiDB-lite"/>
    </source>
</evidence>
<accession>A0A2S9PQH0</accession>
<dbReference type="CDD" id="cd05327">
    <property type="entry name" value="retinol-DH_like_SDR_c_like"/>
    <property type="match status" value="1"/>
</dbReference>
<dbReference type="NCBIfam" id="NF004846">
    <property type="entry name" value="PRK06197.1"/>
    <property type="match status" value="1"/>
</dbReference>
<dbReference type="InterPro" id="IPR036291">
    <property type="entry name" value="NAD(P)-bd_dom_sf"/>
</dbReference>
<evidence type="ECO:0000313" key="5">
    <source>
        <dbReference type="Proteomes" id="UP000239322"/>
    </source>
</evidence>
<dbReference type="InterPro" id="IPR002347">
    <property type="entry name" value="SDR_fam"/>
</dbReference>
<dbReference type="EMBL" id="PVLV01000460">
    <property type="protein sequence ID" value="PRH76643.1"/>
    <property type="molecule type" value="Genomic_DNA"/>
</dbReference>
<dbReference type="AlphaFoldDB" id="A0A2S9PQH0"/>
<proteinExistence type="inferred from homology"/>
<gene>
    <name evidence="4" type="ORF">C6N75_24530</name>
</gene>
<dbReference type="Gene3D" id="3.40.50.720">
    <property type="entry name" value="NAD(P)-binding Rossmann-like Domain"/>
    <property type="match status" value="1"/>
</dbReference>
<protein>
    <submittedName>
        <fullName evidence="4">Short-chain dehydrogenase</fullName>
    </submittedName>
</protein>
<dbReference type="Proteomes" id="UP000239322">
    <property type="component" value="Unassembled WGS sequence"/>
</dbReference>
<dbReference type="Pfam" id="PF00106">
    <property type="entry name" value="adh_short"/>
    <property type="match status" value="1"/>
</dbReference>
<dbReference type="GO" id="GO:0016491">
    <property type="term" value="F:oxidoreductase activity"/>
    <property type="evidence" value="ECO:0007669"/>
    <property type="project" value="UniProtKB-KW"/>
</dbReference>
<evidence type="ECO:0000313" key="4">
    <source>
        <dbReference type="EMBL" id="PRH76643.1"/>
    </source>
</evidence>
<feature type="region of interest" description="Disordered" evidence="3">
    <location>
        <begin position="258"/>
        <end position="293"/>
    </location>
</feature>
<keyword evidence="1" id="KW-0560">Oxidoreductase</keyword>
<dbReference type="RefSeq" id="WP_105871078.1">
    <property type="nucleotide sequence ID" value="NZ_PVLV01000460.1"/>
</dbReference>
<comment type="similarity">
    <text evidence="2">Belongs to the short-chain dehydrogenases/reductases (SDR) family.</text>
</comment>
<evidence type="ECO:0000256" key="1">
    <source>
        <dbReference type="ARBA" id="ARBA00023002"/>
    </source>
</evidence>
<dbReference type="PANTHER" id="PTHR43157">
    <property type="entry name" value="PHOSPHATIDYLINOSITOL-GLYCAN BIOSYNTHESIS CLASS F PROTEIN-RELATED"/>
    <property type="match status" value="1"/>
</dbReference>
<dbReference type="PRINTS" id="PR00081">
    <property type="entry name" value="GDHRDH"/>
</dbReference>
<dbReference type="SUPFAM" id="SSF51735">
    <property type="entry name" value="NAD(P)-binding Rossmann-fold domains"/>
    <property type="match status" value="1"/>
</dbReference>
<comment type="caution">
    <text evidence="4">The sequence shown here is derived from an EMBL/GenBank/DDBJ whole genome shotgun (WGS) entry which is preliminary data.</text>
</comment>
<dbReference type="PANTHER" id="PTHR43157:SF27">
    <property type="entry name" value="RETINOL DEHYDROGENASE 12, LIKE"/>
    <property type="match status" value="1"/>
</dbReference>
<dbReference type="PRINTS" id="PR00080">
    <property type="entry name" value="SDRFAMILY"/>
</dbReference>
<dbReference type="OrthoDB" id="4577644at2"/>